<feature type="compositionally biased region" description="Basic and acidic residues" evidence="1">
    <location>
        <begin position="112"/>
        <end position="123"/>
    </location>
</feature>
<accession>A0ABQ0DXM3</accession>
<dbReference type="Proteomes" id="UP001628156">
    <property type="component" value="Unassembled WGS sequence"/>
</dbReference>
<feature type="region of interest" description="Disordered" evidence="1">
    <location>
        <begin position="97"/>
        <end position="123"/>
    </location>
</feature>
<feature type="region of interest" description="Disordered" evidence="1">
    <location>
        <begin position="137"/>
        <end position="199"/>
    </location>
</feature>
<sequence length="264" mass="30842">MFTPLSNESQKYYHFEVENDIADKIRKGNLRIKKENNVIKLILPTEEIVLTALNSHEKTIFKSQEGVVPPVYDKLSIIGFYIQQKQKSIPLTKTITSSFSRQTQQPQQHTQSDLDKQKEKQKREELLRKEKEKLTLTVINTHASQDKKKSQRPQESITSNQDVQHSQKEPKSPKELKSSSRHSLKHTISPTSSKPTRHSIQLELSETVKKLKEIQSIFIEQLNKDPSSIDKKHIIHLKEKHLKEFNDLTKRYEDLRQQLSNPSY</sequence>
<gene>
    <name evidence="2" type="ORF">ENUP19_0341G0015</name>
</gene>
<feature type="compositionally biased region" description="Polar residues" evidence="1">
    <location>
        <begin position="186"/>
        <end position="199"/>
    </location>
</feature>
<protein>
    <submittedName>
        <fullName evidence="2">Uncharacterized protein</fullName>
    </submittedName>
</protein>
<feature type="compositionally biased region" description="Low complexity" evidence="1">
    <location>
        <begin position="97"/>
        <end position="111"/>
    </location>
</feature>
<feature type="compositionally biased region" description="Polar residues" evidence="1">
    <location>
        <begin position="153"/>
        <end position="164"/>
    </location>
</feature>
<reference evidence="2 3" key="1">
    <citation type="journal article" date="2019" name="PLoS Negl. Trop. Dis.">
        <title>Whole genome sequencing of Entamoeba nuttalli reveals mammalian host-related molecular signatures and a novel octapeptide-repeat surface protein.</title>
        <authorList>
            <person name="Tanaka M."/>
            <person name="Makiuchi T."/>
            <person name="Komiyama T."/>
            <person name="Shiina T."/>
            <person name="Osaki K."/>
            <person name="Tachibana H."/>
        </authorList>
    </citation>
    <scope>NUCLEOTIDE SEQUENCE [LARGE SCALE GENOMIC DNA]</scope>
    <source>
        <strain evidence="2 3">P19-061405</strain>
    </source>
</reference>
<comment type="caution">
    <text evidence="2">The sequence shown here is derived from an EMBL/GenBank/DDBJ whole genome shotgun (WGS) entry which is preliminary data.</text>
</comment>
<keyword evidence="3" id="KW-1185">Reference proteome</keyword>
<name>A0ABQ0DXM3_9EUKA</name>
<organism evidence="2 3">
    <name type="scientific">Entamoeba nuttalli</name>
    <dbReference type="NCBI Taxonomy" id="412467"/>
    <lineage>
        <taxon>Eukaryota</taxon>
        <taxon>Amoebozoa</taxon>
        <taxon>Evosea</taxon>
        <taxon>Archamoebae</taxon>
        <taxon>Mastigamoebida</taxon>
        <taxon>Entamoebidae</taxon>
        <taxon>Entamoeba</taxon>
    </lineage>
</organism>
<evidence type="ECO:0000256" key="1">
    <source>
        <dbReference type="SAM" id="MobiDB-lite"/>
    </source>
</evidence>
<evidence type="ECO:0000313" key="2">
    <source>
        <dbReference type="EMBL" id="GAB1227497.1"/>
    </source>
</evidence>
<proteinExistence type="predicted"/>
<evidence type="ECO:0000313" key="3">
    <source>
        <dbReference type="Proteomes" id="UP001628156"/>
    </source>
</evidence>
<feature type="compositionally biased region" description="Basic and acidic residues" evidence="1">
    <location>
        <begin position="165"/>
        <end position="178"/>
    </location>
</feature>
<dbReference type="EMBL" id="BAAFRS010000341">
    <property type="protein sequence ID" value="GAB1227497.1"/>
    <property type="molecule type" value="Genomic_DNA"/>
</dbReference>